<evidence type="ECO:0000256" key="8">
    <source>
        <dbReference type="RuleBase" id="RU003375"/>
    </source>
</evidence>
<evidence type="ECO:0000256" key="7">
    <source>
        <dbReference type="ARBA" id="ARBA00023136"/>
    </source>
</evidence>
<dbReference type="GO" id="GO:0005739">
    <property type="term" value="C:mitochondrion"/>
    <property type="evidence" value="ECO:0007669"/>
    <property type="project" value="TreeGrafter"/>
</dbReference>
<feature type="transmembrane region" description="Helical" evidence="9">
    <location>
        <begin position="171"/>
        <end position="192"/>
    </location>
</feature>
<dbReference type="InterPro" id="IPR024791">
    <property type="entry name" value="Cyt_c/ubiquinol_Oxase_su3"/>
</dbReference>
<dbReference type="Gene3D" id="1.20.120.80">
    <property type="entry name" value="Cytochrome c oxidase, subunit III, four-helix bundle"/>
    <property type="match status" value="1"/>
</dbReference>
<keyword evidence="4 8" id="KW-0812">Transmembrane</keyword>
<evidence type="ECO:0000256" key="5">
    <source>
        <dbReference type="ARBA" id="ARBA00022967"/>
    </source>
</evidence>
<dbReference type="GO" id="GO:0016020">
    <property type="term" value="C:membrane"/>
    <property type="evidence" value="ECO:0007669"/>
    <property type="project" value="UniProtKB-SubCell"/>
</dbReference>
<reference evidence="11" key="1">
    <citation type="journal article" date="2020" name="Parasitol. Res.">
        <title>Multilocus sequencing of Hepatozoon cf. griseisciuri infections in Ontario eastern gray squirrels (Sciurus carolinensis) uncovers two genotypically distinct sympatric parasite species.</title>
        <authorList>
            <person name="Leveille A.N."/>
            <person name="El Skhawy N."/>
            <person name="Barta J.R."/>
        </authorList>
    </citation>
    <scope>NUCLEOTIDE SEQUENCE</scope>
</reference>
<evidence type="ECO:0000259" key="10">
    <source>
        <dbReference type="PROSITE" id="PS50253"/>
    </source>
</evidence>
<dbReference type="AlphaFoldDB" id="A0A6G6C8Y2"/>
<feature type="transmembrane region" description="Helical" evidence="9">
    <location>
        <begin position="28"/>
        <end position="49"/>
    </location>
</feature>
<dbReference type="EMBL" id="MK452388">
    <property type="protein sequence ID" value="QID77618.1"/>
    <property type="molecule type" value="Genomic_DNA"/>
</dbReference>
<dbReference type="Pfam" id="PF00510">
    <property type="entry name" value="COX3"/>
    <property type="match status" value="1"/>
</dbReference>
<dbReference type="PROSITE" id="PS50253">
    <property type="entry name" value="COX3"/>
    <property type="match status" value="1"/>
</dbReference>
<evidence type="ECO:0000313" key="11">
    <source>
        <dbReference type="EMBL" id="QID77618.1"/>
    </source>
</evidence>
<protein>
    <recommendedName>
        <fullName evidence="3 8">Cytochrome c oxidase subunit 3</fullName>
    </recommendedName>
</protein>
<feature type="transmembrane region" description="Helical" evidence="9">
    <location>
        <begin position="130"/>
        <end position="151"/>
    </location>
</feature>
<dbReference type="SUPFAM" id="SSF81452">
    <property type="entry name" value="Cytochrome c oxidase subunit III-like"/>
    <property type="match status" value="1"/>
</dbReference>
<feature type="transmembrane region" description="Helical" evidence="9">
    <location>
        <begin position="61"/>
        <end position="83"/>
    </location>
</feature>
<evidence type="ECO:0000256" key="4">
    <source>
        <dbReference type="ARBA" id="ARBA00022692"/>
    </source>
</evidence>
<dbReference type="InterPro" id="IPR013833">
    <property type="entry name" value="Cyt_c_oxidase_su3_a-hlx"/>
</dbReference>
<sequence>MVSCLAINQVKAHLQTYPFLSVLFGTTLRYFSVGILLSCNFIFFLLFMYSLRESYYSTFSAISSCCLSLVLTEALLFFGYFWGAFQLSWSSLSEAAIPASSRSLILTITLLLSSASIVCSYLLTIRDKSIYGGASLVVLTIVAIGITFSSLQTTEFMMIHYSINDSLQCCLFFTLTGLHFSHVIVGVVLLLARIGSNTLIYQDSNCNSLPYGQAYSIPSMHDNYSLLYWHFVELVWLVLQIVFYSE</sequence>
<dbReference type="GO" id="GO:0006123">
    <property type="term" value="P:mitochondrial electron transport, cytochrome c to oxygen"/>
    <property type="evidence" value="ECO:0007669"/>
    <property type="project" value="TreeGrafter"/>
</dbReference>
<proteinExistence type="inferred from homology"/>
<evidence type="ECO:0000256" key="1">
    <source>
        <dbReference type="ARBA" id="ARBA00004141"/>
    </source>
</evidence>
<dbReference type="GO" id="GO:0004129">
    <property type="term" value="F:cytochrome-c oxidase activity"/>
    <property type="evidence" value="ECO:0007669"/>
    <property type="project" value="InterPro"/>
</dbReference>
<evidence type="ECO:0000256" key="6">
    <source>
        <dbReference type="ARBA" id="ARBA00022989"/>
    </source>
</evidence>
<comment type="similarity">
    <text evidence="2 8">Belongs to the cytochrome c oxidase subunit 3 family.</text>
</comment>
<keyword evidence="7 9" id="KW-0472">Membrane</keyword>
<geneLocation type="mitochondrion" evidence="11"/>
<accession>A0A6G6C8Y2</accession>
<organism evidence="11">
    <name type="scientific">Hepatozoon griseisciuri</name>
    <dbReference type="NCBI Taxonomy" id="2509649"/>
    <lineage>
        <taxon>Eukaryota</taxon>
        <taxon>Sar</taxon>
        <taxon>Alveolata</taxon>
        <taxon>Apicomplexa</taxon>
        <taxon>Adeleorina</taxon>
        <taxon>Hepatozoidae</taxon>
        <taxon>Hepatozoon</taxon>
    </lineage>
</organism>
<feature type="transmembrane region" description="Helical" evidence="9">
    <location>
        <begin position="226"/>
        <end position="245"/>
    </location>
</feature>
<keyword evidence="6 9" id="KW-1133">Transmembrane helix</keyword>
<evidence type="ECO:0000256" key="3">
    <source>
        <dbReference type="ARBA" id="ARBA00015944"/>
    </source>
</evidence>
<evidence type="ECO:0000256" key="2">
    <source>
        <dbReference type="ARBA" id="ARBA00010581"/>
    </source>
</evidence>
<dbReference type="InterPro" id="IPR000298">
    <property type="entry name" value="Cyt_c_oxidase-like_su3"/>
</dbReference>
<feature type="transmembrane region" description="Helical" evidence="9">
    <location>
        <begin position="103"/>
        <end position="123"/>
    </location>
</feature>
<comment type="subcellular location">
    <subcellularLocation>
        <location evidence="1">Membrane</location>
        <topology evidence="1">Multi-pass membrane protein</topology>
    </subcellularLocation>
</comment>
<dbReference type="PANTHER" id="PTHR11403:SF7">
    <property type="entry name" value="CYTOCHROME C OXIDASE SUBUNIT 3"/>
    <property type="match status" value="1"/>
</dbReference>
<dbReference type="InterPro" id="IPR035973">
    <property type="entry name" value="Cyt_c_oxidase_su3-like_sf"/>
</dbReference>
<dbReference type="PANTHER" id="PTHR11403">
    <property type="entry name" value="CYTOCHROME C OXIDASE SUBUNIT III"/>
    <property type="match status" value="1"/>
</dbReference>
<feature type="domain" description="Heme-copper oxidase subunit III family profile" evidence="10">
    <location>
        <begin position="69"/>
        <end position="246"/>
    </location>
</feature>
<keyword evidence="5" id="KW-1278">Translocase</keyword>
<comment type="function">
    <text evidence="8">Component of the cytochrome c oxidase, the last enzyme in the mitochondrial electron transport chain which drives oxidative phosphorylation. The respiratory chain contains 3 multisubunit complexes succinate dehydrogenase (complex II, CII), ubiquinol-cytochrome c oxidoreductase (cytochrome b-c1 complex, complex III, CIII) and cytochrome c oxidase (complex IV, CIV), that cooperate to transfer electrons derived from NADH and succinate to molecular oxygen, creating an electrochemical gradient over the inner membrane that drives transmembrane transport and the ATP synthase. Cytochrome c oxidase is the component of the respiratory chain that catalyzes the reduction of oxygen to water. Electrons originating from reduced cytochrome c in the intermembrane space (IMS) are transferred via the dinuclear copper A center (CU(A)) of subunit 2 and heme A of subunit 1 to the active site in subunit 1, a binuclear center (BNC) formed by heme A3 and copper B (CU(B)). The BNC reduces molecular oxygen to 2 water molecules using 4 electrons from cytochrome c in the IMS and 4 protons from the mitochondrial matrix.</text>
</comment>
<evidence type="ECO:0000256" key="9">
    <source>
        <dbReference type="SAM" id="Phobius"/>
    </source>
</evidence>
<name>A0A6G6C8Y2_9APIC</name>
<keyword evidence="8 11" id="KW-0496">Mitochondrion</keyword>